<evidence type="ECO:0000313" key="2">
    <source>
        <dbReference type="EMBL" id="GGA95556.1"/>
    </source>
</evidence>
<gene>
    <name evidence="2" type="ORF">GCM10011511_18600</name>
</gene>
<proteinExistence type="predicted"/>
<comment type="caution">
    <text evidence="2">The sequence shown here is derived from an EMBL/GenBank/DDBJ whole genome shotgun (WGS) entry which is preliminary data.</text>
</comment>
<reference evidence="2" key="2">
    <citation type="submission" date="2020-09" db="EMBL/GenBank/DDBJ databases">
        <authorList>
            <person name="Sun Q."/>
            <person name="Zhou Y."/>
        </authorList>
    </citation>
    <scope>NUCLEOTIDE SEQUENCE</scope>
    <source>
        <strain evidence="2">CGMCC 1.15448</strain>
    </source>
</reference>
<name>A0A8J2UC04_9BACT</name>
<feature type="transmembrane region" description="Helical" evidence="1">
    <location>
        <begin position="12"/>
        <end position="40"/>
    </location>
</feature>
<organism evidence="2 3">
    <name type="scientific">Puia dinghuensis</name>
    <dbReference type="NCBI Taxonomy" id="1792502"/>
    <lineage>
        <taxon>Bacteria</taxon>
        <taxon>Pseudomonadati</taxon>
        <taxon>Bacteroidota</taxon>
        <taxon>Chitinophagia</taxon>
        <taxon>Chitinophagales</taxon>
        <taxon>Chitinophagaceae</taxon>
        <taxon>Puia</taxon>
    </lineage>
</organism>
<reference evidence="2" key="1">
    <citation type="journal article" date="2014" name="Int. J. Syst. Evol. Microbiol.">
        <title>Complete genome sequence of Corynebacterium casei LMG S-19264T (=DSM 44701T), isolated from a smear-ripened cheese.</title>
        <authorList>
            <consortium name="US DOE Joint Genome Institute (JGI-PGF)"/>
            <person name="Walter F."/>
            <person name="Albersmeier A."/>
            <person name="Kalinowski J."/>
            <person name="Ruckert C."/>
        </authorList>
    </citation>
    <scope>NUCLEOTIDE SEQUENCE</scope>
    <source>
        <strain evidence="2">CGMCC 1.15448</strain>
    </source>
</reference>
<evidence type="ECO:0000256" key="1">
    <source>
        <dbReference type="SAM" id="Phobius"/>
    </source>
</evidence>
<protein>
    <submittedName>
        <fullName evidence="2">Uncharacterized protein</fullName>
    </submittedName>
</protein>
<keyword evidence="1" id="KW-0472">Membrane</keyword>
<sequence>MRAGIFVPIGSYFFILKLMIMSTKIVLIGAVSVLGVGAALHHAHYCPLQHMLTAMHQKKATTAVAKTVTPPAAKNAVAMK</sequence>
<dbReference type="AlphaFoldDB" id="A0A8J2UC04"/>
<dbReference type="EMBL" id="BMJC01000002">
    <property type="protein sequence ID" value="GGA95556.1"/>
    <property type="molecule type" value="Genomic_DNA"/>
</dbReference>
<dbReference type="Proteomes" id="UP000607559">
    <property type="component" value="Unassembled WGS sequence"/>
</dbReference>
<keyword evidence="1" id="KW-1133">Transmembrane helix</keyword>
<evidence type="ECO:0000313" key="3">
    <source>
        <dbReference type="Proteomes" id="UP000607559"/>
    </source>
</evidence>
<keyword evidence="1" id="KW-0812">Transmembrane</keyword>
<keyword evidence="3" id="KW-1185">Reference proteome</keyword>
<accession>A0A8J2UC04</accession>